<dbReference type="Pfam" id="PF01475">
    <property type="entry name" value="FUR"/>
    <property type="match status" value="1"/>
</dbReference>
<dbReference type="SUPFAM" id="SSF46785">
    <property type="entry name" value="Winged helix' DNA-binding domain"/>
    <property type="match status" value="1"/>
</dbReference>
<dbReference type="PANTHER" id="PTHR33202">
    <property type="entry name" value="ZINC UPTAKE REGULATION PROTEIN"/>
    <property type="match status" value="1"/>
</dbReference>
<sequence>MNKRNTKTKQLILDSLKGSKSAVSHDILQKKLGNEIDRATIYRILNSFCDDGIVHKVVSDDGKSYFAPCRRCSGKHHKHSHFHFRCLLCGTIECMPEEVDITMPEGYQPVNFNGIISGYCPECSLSK</sequence>
<dbReference type="OrthoDB" id="594893at2"/>
<reference evidence="3 4" key="1">
    <citation type="journal article" date="2015" name="Genom Data">
        <title>Draft genome sequence of a multidrug-resistant Chryseobacterium indologenes isolate from Malaysia.</title>
        <authorList>
            <person name="Yu C.Y."/>
            <person name="Ang G.Y."/>
            <person name="Cheng H.J."/>
            <person name="Cheong Y.M."/>
            <person name="Yin W.F."/>
            <person name="Chan K.G."/>
        </authorList>
    </citation>
    <scope>NUCLEOTIDE SEQUENCE [LARGE SCALE GENOMIC DNA]</scope>
    <source>
        <strain evidence="3 4">CI_885</strain>
    </source>
</reference>
<feature type="binding site" evidence="1">
    <location>
        <position position="120"/>
    </location>
    <ligand>
        <name>Zn(2+)</name>
        <dbReference type="ChEBI" id="CHEBI:29105"/>
    </ligand>
</feature>
<dbReference type="GO" id="GO:1900376">
    <property type="term" value="P:regulation of secondary metabolite biosynthetic process"/>
    <property type="evidence" value="ECO:0007669"/>
    <property type="project" value="TreeGrafter"/>
</dbReference>
<dbReference type="PATRIC" id="fig|253.9.peg.1558"/>
<dbReference type="RefSeq" id="WP_062701947.1">
    <property type="nucleotide sequence ID" value="NZ_LJOD01000014.1"/>
</dbReference>
<dbReference type="Gene3D" id="1.10.10.10">
    <property type="entry name" value="Winged helix-like DNA-binding domain superfamily/Winged helix DNA-binding domain"/>
    <property type="match status" value="1"/>
</dbReference>
<dbReference type="AlphaFoldDB" id="A0A0N0ZV67"/>
<comment type="caution">
    <text evidence="3">The sequence shown here is derived from an EMBL/GenBank/DDBJ whole genome shotgun (WGS) entry which is preliminary data.</text>
</comment>
<comment type="cofactor">
    <cofactor evidence="2">
        <name>Mn(2+)</name>
        <dbReference type="ChEBI" id="CHEBI:29035"/>
    </cofactor>
    <cofactor evidence="2">
        <name>Fe(2+)</name>
        <dbReference type="ChEBI" id="CHEBI:29033"/>
    </cofactor>
    <text evidence="2">Binds 1 Mn(2+) or Fe(2+) ion per subunit.</text>
</comment>
<keyword evidence="1" id="KW-0479">Metal-binding</keyword>
<proteinExistence type="predicted"/>
<dbReference type="Proteomes" id="UP000037953">
    <property type="component" value="Unassembled WGS sequence"/>
</dbReference>
<protein>
    <submittedName>
        <fullName evidence="3">Transcriptional regulator</fullName>
    </submittedName>
</protein>
<feature type="binding site" evidence="1">
    <location>
        <position position="89"/>
    </location>
    <ligand>
        <name>Zn(2+)</name>
        <dbReference type="ChEBI" id="CHEBI:29105"/>
    </ligand>
</feature>
<dbReference type="PANTHER" id="PTHR33202:SF7">
    <property type="entry name" value="FERRIC UPTAKE REGULATION PROTEIN"/>
    <property type="match status" value="1"/>
</dbReference>
<keyword evidence="2" id="KW-0408">Iron</keyword>
<dbReference type="GO" id="GO:0000976">
    <property type="term" value="F:transcription cis-regulatory region binding"/>
    <property type="evidence" value="ECO:0007669"/>
    <property type="project" value="TreeGrafter"/>
</dbReference>
<reference evidence="4" key="2">
    <citation type="submission" date="2015-09" db="EMBL/GenBank/DDBJ databases">
        <title>Draft genome sequence of a multidrug-resistant Chryseobacterium indologenes isolate from Malaysia.</title>
        <authorList>
            <person name="Yu C.Y."/>
            <person name="Ang G.Y."/>
            <person name="Chan K.-G."/>
        </authorList>
    </citation>
    <scope>NUCLEOTIDE SEQUENCE [LARGE SCALE GENOMIC DNA]</scope>
    <source>
        <strain evidence="4">CI_885</strain>
    </source>
</reference>
<evidence type="ECO:0000313" key="3">
    <source>
        <dbReference type="EMBL" id="KPE49860.1"/>
    </source>
</evidence>
<feature type="binding site" evidence="2">
    <location>
        <position position="97"/>
    </location>
    <ligand>
        <name>Fe cation</name>
        <dbReference type="ChEBI" id="CHEBI:24875"/>
    </ligand>
</feature>
<dbReference type="InterPro" id="IPR036388">
    <property type="entry name" value="WH-like_DNA-bd_sf"/>
</dbReference>
<feature type="binding site" evidence="1">
    <location>
        <position position="86"/>
    </location>
    <ligand>
        <name>Zn(2+)</name>
        <dbReference type="ChEBI" id="CHEBI:29105"/>
    </ligand>
</feature>
<evidence type="ECO:0000256" key="2">
    <source>
        <dbReference type="PIRSR" id="PIRSR602481-2"/>
    </source>
</evidence>
<name>A0A0N0ZV67_CHRID</name>
<organism evidence="3 4">
    <name type="scientific">Chryseobacterium indologenes</name>
    <name type="common">Flavobacterium indologenes</name>
    <dbReference type="NCBI Taxonomy" id="253"/>
    <lineage>
        <taxon>Bacteria</taxon>
        <taxon>Pseudomonadati</taxon>
        <taxon>Bacteroidota</taxon>
        <taxon>Flavobacteriia</taxon>
        <taxon>Flavobacteriales</taxon>
        <taxon>Weeksellaceae</taxon>
        <taxon>Chryseobacterium group</taxon>
        <taxon>Chryseobacterium</taxon>
    </lineage>
</organism>
<dbReference type="GO" id="GO:0003700">
    <property type="term" value="F:DNA-binding transcription factor activity"/>
    <property type="evidence" value="ECO:0007669"/>
    <property type="project" value="InterPro"/>
</dbReference>
<dbReference type="GO" id="GO:0045892">
    <property type="term" value="P:negative regulation of DNA-templated transcription"/>
    <property type="evidence" value="ECO:0007669"/>
    <property type="project" value="TreeGrafter"/>
</dbReference>
<accession>A0A0N0ZV67</accession>
<evidence type="ECO:0000313" key="4">
    <source>
        <dbReference type="Proteomes" id="UP000037953"/>
    </source>
</evidence>
<feature type="binding site" evidence="1">
    <location>
        <position position="123"/>
    </location>
    <ligand>
        <name>Zn(2+)</name>
        <dbReference type="ChEBI" id="CHEBI:29105"/>
    </ligand>
</feature>
<dbReference type="InterPro" id="IPR002481">
    <property type="entry name" value="FUR"/>
</dbReference>
<keyword evidence="1" id="KW-0862">Zinc</keyword>
<dbReference type="EMBL" id="LJOD01000014">
    <property type="protein sequence ID" value="KPE49860.1"/>
    <property type="molecule type" value="Genomic_DNA"/>
</dbReference>
<dbReference type="InterPro" id="IPR036390">
    <property type="entry name" value="WH_DNA-bd_sf"/>
</dbReference>
<evidence type="ECO:0000256" key="1">
    <source>
        <dbReference type="PIRSR" id="PIRSR602481-1"/>
    </source>
</evidence>
<dbReference type="GO" id="GO:0008270">
    <property type="term" value="F:zinc ion binding"/>
    <property type="evidence" value="ECO:0007669"/>
    <property type="project" value="TreeGrafter"/>
</dbReference>
<comment type="cofactor">
    <cofactor evidence="1">
        <name>Zn(2+)</name>
        <dbReference type="ChEBI" id="CHEBI:29105"/>
    </cofactor>
    <text evidence="1">Binds 1 zinc ion per subunit.</text>
</comment>
<gene>
    <name evidence="3" type="ORF">AOB46_18030</name>
</gene>